<protein>
    <submittedName>
        <fullName evidence="1">Uncharacterized protein</fullName>
    </submittedName>
</protein>
<dbReference type="Proteomes" id="UP000631694">
    <property type="component" value="Unassembled WGS sequence"/>
</dbReference>
<dbReference type="AlphaFoldDB" id="A0A931I4S0"/>
<comment type="caution">
    <text evidence="1">The sequence shown here is derived from an EMBL/GenBank/DDBJ whole genome shotgun (WGS) entry which is preliminary data.</text>
</comment>
<evidence type="ECO:0000313" key="1">
    <source>
        <dbReference type="EMBL" id="MBH0239195.1"/>
    </source>
</evidence>
<evidence type="ECO:0000313" key="2">
    <source>
        <dbReference type="Proteomes" id="UP000631694"/>
    </source>
</evidence>
<gene>
    <name evidence="1" type="ORF">I5731_15320</name>
</gene>
<name>A0A931I4S0_9HYPH</name>
<sequence>MQVALGSASVPSQRLVGGRGMAVGRRSWAVSWLVAVALWSGALWTVALGQAAGEPNDPARQAQQDQRLVSAVEWSLNRSGVRDLTFFGPTRSGAVVHLRDIGFTVPAGVVGDLPLPADLSVSIESIALNAPVLLKRNGLRATSTVVRGIRLAVGATSVRIARLKLGEIQLPSLAPTDLLSLIATPFEVAGLSAFLAERPFVSVDDAYGYVEEPAGDADTFTMRLRATAGTLHLTSVPRDTPVASWFRRLGYEDLAFNFDFIANVGEDSVSVAFGPFVLRVQYAFDVTLAASIAVATADTAAGGVADPQAMPGSTITSASVSFANQGLAEQLIPWLAGQRGIDESEVPAAFTETLFPQARATTPRLRQLRTALLGFLERRSSYELKLAPAGPLSLEAFEQAVALPLPDVAETFGMSATFGE</sequence>
<reference evidence="1" key="1">
    <citation type="submission" date="2020-12" db="EMBL/GenBank/DDBJ databases">
        <title>Methylobrevis albus sp. nov., isolated from fresh water lack sediment.</title>
        <authorList>
            <person name="Zou Q."/>
        </authorList>
    </citation>
    <scope>NUCLEOTIDE SEQUENCE</scope>
    <source>
        <strain evidence="1">L22</strain>
    </source>
</reference>
<dbReference type="EMBL" id="JADZLT010000053">
    <property type="protein sequence ID" value="MBH0239195.1"/>
    <property type="molecule type" value="Genomic_DNA"/>
</dbReference>
<organism evidence="1 2">
    <name type="scientific">Methylobrevis albus</name>
    <dbReference type="NCBI Taxonomy" id="2793297"/>
    <lineage>
        <taxon>Bacteria</taxon>
        <taxon>Pseudomonadati</taxon>
        <taxon>Pseudomonadota</taxon>
        <taxon>Alphaproteobacteria</taxon>
        <taxon>Hyphomicrobiales</taxon>
        <taxon>Pleomorphomonadaceae</taxon>
        <taxon>Methylobrevis</taxon>
    </lineage>
</organism>
<accession>A0A931I4S0</accession>
<dbReference type="RefSeq" id="WP_197312281.1">
    <property type="nucleotide sequence ID" value="NZ_JADZLT010000053.1"/>
</dbReference>
<keyword evidence="2" id="KW-1185">Reference proteome</keyword>
<proteinExistence type="predicted"/>